<evidence type="ECO:0000313" key="1">
    <source>
        <dbReference type="EMBL" id="GES94083.1"/>
    </source>
</evidence>
<protein>
    <submittedName>
        <fullName evidence="1">Uncharacterized protein</fullName>
    </submittedName>
</protein>
<comment type="caution">
    <text evidence="1">The sequence shown here is derived from an EMBL/GenBank/DDBJ whole genome shotgun (WGS) entry which is preliminary data.</text>
</comment>
<accession>A0A8H3QVU5</accession>
<reference evidence="1" key="1">
    <citation type="submission" date="2019-10" db="EMBL/GenBank/DDBJ databases">
        <title>Conservation and host-specific expression of non-tandemly repeated heterogenous ribosome RNA gene in arbuscular mycorrhizal fungi.</title>
        <authorList>
            <person name="Maeda T."/>
            <person name="Kobayashi Y."/>
            <person name="Nakagawa T."/>
            <person name="Ezawa T."/>
            <person name="Yamaguchi K."/>
            <person name="Bino T."/>
            <person name="Nishimoto Y."/>
            <person name="Shigenobu S."/>
            <person name="Kawaguchi M."/>
        </authorList>
    </citation>
    <scope>NUCLEOTIDE SEQUENCE</scope>
    <source>
        <strain evidence="1">HR1</strain>
    </source>
</reference>
<gene>
    <name evidence="1" type="ORF">RCL2_002082500</name>
</gene>
<dbReference type="EMBL" id="BLAL01000229">
    <property type="protein sequence ID" value="GES94083.1"/>
    <property type="molecule type" value="Genomic_DNA"/>
</dbReference>
<organism evidence="1 2">
    <name type="scientific">Rhizophagus clarus</name>
    <dbReference type="NCBI Taxonomy" id="94130"/>
    <lineage>
        <taxon>Eukaryota</taxon>
        <taxon>Fungi</taxon>
        <taxon>Fungi incertae sedis</taxon>
        <taxon>Mucoromycota</taxon>
        <taxon>Glomeromycotina</taxon>
        <taxon>Glomeromycetes</taxon>
        <taxon>Glomerales</taxon>
        <taxon>Glomeraceae</taxon>
        <taxon>Rhizophagus</taxon>
    </lineage>
</organism>
<name>A0A8H3QVU5_9GLOM</name>
<proteinExistence type="predicted"/>
<dbReference type="Proteomes" id="UP000615446">
    <property type="component" value="Unassembled WGS sequence"/>
</dbReference>
<sequence length="81" mass="9810">MENKFISQDAFQKRKTRENKSSSKYVICLVKQREYKLRKKSNESAEEQKICITYDKERKHVKYNESRFEFIMTTTAAKFSE</sequence>
<evidence type="ECO:0000313" key="2">
    <source>
        <dbReference type="Proteomes" id="UP000615446"/>
    </source>
</evidence>
<dbReference type="AlphaFoldDB" id="A0A8H3QVU5"/>